<evidence type="ECO:0000256" key="21">
    <source>
        <dbReference type="SAM" id="SignalP"/>
    </source>
</evidence>
<dbReference type="GO" id="GO:0008237">
    <property type="term" value="F:metallopeptidase activity"/>
    <property type="evidence" value="ECO:0007669"/>
    <property type="project" value="UniProtKB-KW"/>
</dbReference>
<evidence type="ECO:0000256" key="6">
    <source>
        <dbReference type="ARBA" id="ARBA00022622"/>
    </source>
</evidence>
<evidence type="ECO:0000256" key="20">
    <source>
        <dbReference type="RuleBase" id="RU364040"/>
    </source>
</evidence>
<dbReference type="InterPro" id="IPR050344">
    <property type="entry name" value="Peptidase_M1_aminopeptidases"/>
</dbReference>
<keyword evidence="8" id="KW-0812">Transmembrane</keyword>
<evidence type="ECO:0000256" key="8">
    <source>
        <dbReference type="ARBA" id="ARBA00022692"/>
    </source>
</evidence>
<evidence type="ECO:0000256" key="1">
    <source>
        <dbReference type="ARBA" id="ARBA00004606"/>
    </source>
</evidence>
<keyword evidence="13" id="KW-0735">Signal-anchor</keyword>
<dbReference type="InterPro" id="IPR042097">
    <property type="entry name" value="Aminopeptidase_N-like_N_sf"/>
</dbReference>
<dbReference type="PANTHER" id="PTHR11533:SF253">
    <property type="entry name" value="AMINOPEPTIDASE-RELATED"/>
    <property type="match status" value="1"/>
</dbReference>
<dbReference type="RefSeq" id="XP_016979881.1">
    <property type="nucleotide sequence ID" value="XM_017124392.1"/>
</dbReference>
<evidence type="ECO:0000256" key="5">
    <source>
        <dbReference type="ARBA" id="ARBA00022475"/>
    </source>
</evidence>
<keyword evidence="4 20" id="KW-0031">Aminopeptidase</keyword>
<dbReference type="InterPro" id="IPR034016">
    <property type="entry name" value="M1_APN-typ"/>
</dbReference>
<feature type="binding site" evidence="19">
    <location>
        <position position="335"/>
    </location>
    <ligand>
        <name>Zn(2+)</name>
        <dbReference type="ChEBI" id="CHEBI:29105"/>
        <note>catalytic</note>
    </ligand>
</feature>
<protein>
    <recommendedName>
        <fullName evidence="20">Aminopeptidase</fullName>
        <ecNumber evidence="20">3.4.11.-</ecNumber>
    </recommendedName>
</protein>
<dbReference type="Pfam" id="PF11838">
    <property type="entry name" value="ERAP1_C"/>
    <property type="match status" value="1"/>
</dbReference>
<dbReference type="GO" id="GO:0006508">
    <property type="term" value="P:proteolysis"/>
    <property type="evidence" value="ECO:0007669"/>
    <property type="project" value="UniProtKB-KW"/>
</dbReference>
<evidence type="ECO:0000256" key="17">
    <source>
        <dbReference type="ARBA" id="ARBA00023180"/>
    </source>
</evidence>
<keyword evidence="18" id="KW-0449">Lipoprotein</keyword>
<dbReference type="AlphaFoldDB" id="A0A6P4F3G2"/>
<keyword evidence="7 20" id="KW-0645">Protease</keyword>
<keyword evidence="14" id="KW-1133">Transmembrane helix</keyword>
<keyword evidence="10 21" id="KW-0732">Signal</keyword>
<dbReference type="GO" id="GO:0004177">
    <property type="term" value="F:aminopeptidase activity"/>
    <property type="evidence" value="ECO:0007669"/>
    <property type="project" value="UniProtKB-KW"/>
</dbReference>
<proteinExistence type="inferred from homology"/>
<keyword evidence="5" id="KW-1003">Cell membrane</keyword>
<comment type="cofactor">
    <cofactor evidence="19 20">
        <name>Zn(2+)</name>
        <dbReference type="ChEBI" id="CHEBI:29105"/>
    </cofactor>
    <text evidence="19 20">Binds 1 zinc ion per subunit.</text>
</comment>
<dbReference type="Gene3D" id="2.60.40.1730">
    <property type="entry name" value="tricorn interacting facor f3 domain"/>
    <property type="match status" value="1"/>
</dbReference>
<comment type="similarity">
    <text evidence="3 20">Belongs to the peptidase M1 family.</text>
</comment>
<feature type="domain" description="Aminopeptidase N-like N-terminal" evidence="24">
    <location>
        <begin position="30"/>
        <end position="222"/>
    </location>
</feature>
<keyword evidence="16" id="KW-0472">Membrane</keyword>
<dbReference type="InterPro" id="IPR024571">
    <property type="entry name" value="ERAP1-like_C_dom"/>
</dbReference>
<dbReference type="GeneID" id="108045167"/>
<feature type="domain" description="Peptidase M1 membrane alanine aminopeptidase" evidence="22">
    <location>
        <begin position="263"/>
        <end position="484"/>
    </location>
</feature>
<dbReference type="Pfam" id="PF17900">
    <property type="entry name" value="Peptidase_M1_N"/>
    <property type="match status" value="1"/>
</dbReference>
<keyword evidence="12 19" id="KW-0862">Zinc</keyword>
<feature type="domain" description="ERAP1-like C-terminal" evidence="23">
    <location>
        <begin position="576"/>
        <end position="889"/>
    </location>
</feature>
<keyword evidence="6" id="KW-0336">GPI-anchor</keyword>
<comment type="subcellular location">
    <subcellularLocation>
        <location evidence="2">Cell membrane</location>
        <topology evidence="2">Lipid-anchor</topology>
        <topology evidence="2">GPI-anchor</topology>
    </subcellularLocation>
    <subcellularLocation>
        <location evidence="1">Membrane</location>
        <topology evidence="1">Single-pass type II membrane protein</topology>
    </subcellularLocation>
</comment>
<evidence type="ECO:0000256" key="14">
    <source>
        <dbReference type="ARBA" id="ARBA00022989"/>
    </source>
</evidence>
<dbReference type="SUPFAM" id="SSF55486">
    <property type="entry name" value="Metalloproteases ('zincins'), catalytic domain"/>
    <property type="match status" value="1"/>
</dbReference>
<dbReference type="FunFam" id="2.60.40.1910:FF:000008">
    <property type="entry name" value="Aminopeptidase"/>
    <property type="match status" value="1"/>
</dbReference>
<evidence type="ECO:0000256" key="10">
    <source>
        <dbReference type="ARBA" id="ARBA00022729"/>
    </source>
</evidence>
<feature type="chain" id="PRO_5027649450" description="Aminopeptidase" evidence="21">
    <location>
        <begin position="18"/>
        <end position="938"/>
    </location>
</feature>
<dbReference type="InterPro" id="IPR045357">
    <property type="entry name" value="Aminopeptidase_N-like_N"/>
</dbReference>
<dbReference type="FunFam" id="1.10.390.10:FF:000013">
    <property type="entry name" value="Aminopeptidase N"/>
    <property type="match status" value="1"/>
</dbReference>
<evidence type="ECO:0000256" key="4">
    <source>
        <dbReference type="ARBA" id="ARBA00022438"/>
    </source>
</evidence>
<dbReference type="Gene3D" id="1.25.50.20">
    <property type="match status" value="1"/>
</dbReference>
<dbReference type="GO" id="GO:0005886">
    <property type="term" value="C:plasma membrane"/>
    <property type="evidence" value="ECO:0007669"/>
    <property type="project" value="UniProtKB-SubCell"/>
</dbReference>
<dbReference type="SUPFAM" id="SSF63737">
    <property type="entry name" value="Leukotriene A4 hydrolase N-terminal domain"/>
    <property type="match status" value="1"/>
</dbReference>
<dbReference type="InterPro" id="IPR014782">
    <property type="entry name" value="Peptidase_M1_dom"/>
</dbReference>
<dbReference type="OrthoDB" id="10031169at2759"/>
<dbReference type="RefSeq" id="XP_016979881.2">
    <property type="nucleotide sequence ID" value="XM_017124392.2"/>
</dbReference>
<dbReference type="InterPro" id="IPR001930">
    <property type="entry name" value="Peptidase_M1"/>
</dbReference>
<evidence type="ECO:0000256" key="16">
    <source>
        <dbReference type="ARBA" id="ARBA00023136"/>
    </source>
</evidence>
<reference evidence="25" key="1">
    <citation type="submission" date="2025-08" db="UniProtKB">
        <authorList>
            <consortium name="RefSeq"/>
        </authorList>
    </citation>
    <scope>IDENTIFICATION</scope>
</reference>
<evidence type="ECO:0000256" key="18">
    <source>
        <dbReference type="ARBA" id="ARBA00023288"/>
    </source>
</evidence>
<evidence type="ECO:0000256" key="9">
    <source>
        <dbReference type="ARBA" id="ARBA00022723"/>
    </source>
</evidence>
<evidence type="ECO:0000313" key="25">
    <source>
        <dbReference type="RefSeq" id="XP_016979881.1"/>
    </source>
</evidence>
<dbReference type="InterPro" id="IPR027268">
    <property type="entry name" value="Peptidase_M4/M1_CTD_sf"/>
</dbReference>
<dbReference type="FunFam" id="2.60.40.1730:FF:000001">
    <property type="entry name" value="Leucyl-cystinyl aminopeptidase"/>
    <property type="match status" value="1"/>
</dbReference>
<evidence type="ECO:0000256" key="11">
    <source>
        <dbReference type="ARBA" id="ARBA00022801"/>
    </source>
</evidence>
<evidence type="ECO:0000256" key="7">
    <source>
        <dbReference type="ARBA" id="ARBA00022670"/>
    </source>
</evidence>
<keyword evidence="15 20" id="KW-0482">Metalloprotease</keyword>
<dbReference type="PANTHER" id="PTHR11533">
    <property type="entry name" value="PROTEASE M1 ZINC METALLOPROTEASE"/>
    <property type="match status" value="1"/>
</dbReference>
<evidence type="ECO:0000256" key="2">
    <source>
        <dbReference type="ARBA" id="ARBA00004609"/>
    </source>
</evidence>
<dbReference type="EC" id="3.4.11.-" evidence="20"/>
<evidence type="ECO:0000256" key="13">
    <source>
        <dbReference type="ARBA" id="ARBA00022968"/>
    </source>
</evidence>
<evidence type="ECO:0000256" key="12">
    <source>
        <dbReference type="ARBA" id="ARBA00022833"/>
    </source>
</evidence>
<feature type="signal peptide" evidence="21">
    <location>
        <begin position="1"/>
        <end position="17"/>
    </location>
</feature>
<keyword evidence="17" id="KW-0325">Glycoprotein</keyword>
<organism evidence="25">
    <name type="scientific">Drosophila rhopaloa</name>
    <name type="common">Fruit fly</name>
    <dbReference type="NCBI Taxonomy" id="1041015"/>
    <lineage>
        <taxon>Eukaryota</taxon>
        <taxon>Metazoa</taxon>
        <taxon>Ecdysozoa</taxon>
        <taxon>Arthropoda</taxon>
        <taxon>Hexapoda</taxon>
        <taxon>Insecta</taxon>
        <taxon>Pterygota</taxon>
        <taxon>Neoptera</taxon>
        <taxon>Endopterygota</taxon>
        <taxon>Diptera</taxon>
        <taxon>Brachycera</taxon>
        <taxon>Muscomorpha</taxon>
        <taxon>Ephydroidea</taxon>
        <taxon>Drosophilidae</taxon>
        <taxon>Drosophila</taxon>
        <taxon>Sophophora</taxon>
    </lineage>
</organism>
<dbReference type="GO" id="GO:0005615">
    <property type="term" value="C:extracellular space"/>
    <property type="evidence" value="ECO:0007669"/>
    <property type="project" value="TreeGrafter"/>
</dbReference>
<dbReference type="CDD" id="cd09601">
    <property type="entry name" value="M1_APN-Q_like"/>
    <property type="match status" value="1"/>
</dbReference>
<evidence type="ECO:0000256" key="15">
    <source>
        <dbReference type="ARBA" id="ARBA00023049"/>
    </source>
</evidence>
<gene>
    <name evidence="25" type="primary">LOC108045167</name>
</gene>
<evidence type="ECO:0000256" key="3">
    <source>
        <dbReference type="ARBA" id="ARBA00010136"/>
    </source>
</evidence>
<evidence type="ECO:0000259" key="23">
    <source>
        <dbReference type="Pfam" id="PF11838"/>
    </source>
</evidence>
<dbReference type="Pfam" id="PF01433">
    <property type="entry name" value="Peptidase_M1"/>
    <property type="match status" value="1"/>
</dbReference>
<dbReference type="PRINTS" id="PR00756">
    <property type="entry name" value="ALADIPTASE"/>
</dbReference>
<accession>A0A6P4F3G2</accession>
<dbReference type="Gene3D" id="1.10.390.10">
    <property type="entry name" value="Neutral Protease Domain 2"/>
    <property type="match status" value="1"/>
</dbReference>
<dbReference type="GO" id="GO:0005737">
    <property type="term" value="C:cytoplasm"/>
    <property type="evidence" value="ECO:0007669"/>
    <property type="project" value="TreeGrafter"/>
</dbReference>
<keyword evidence="9 19" id="KW-0479">Metal-binding</keyword>
<name>A0A6P4F3G2_DRORH</name>
<evidence type="ECO:0000259" key="24">
    <source>
        <dbReference type="Pfam" id="PF17900"/>
    </source>
</evidence>
<dbReference type="GO" id="GO:0008270">
    <property type="term" value="F:zinc ion binding"/>
    <property type="evidence" value="ECO:0007669"/>
    <property type="project" value="UniProtKB-UniRule"/>
</dbReference>
<evidence type="ECO:0000256" key="19">
    <source>
        <dbReference type="PIRSR" id="PIRSR634016-3"/>
    </source>
</evidence>
<dbReference type="GO" id="GO:0098552">
    <property type="term" value="C:side of membrane"/>
    <property type="evidence" value="ECO:0007669"/>
    <property type="project" value="UniProtKB-KW"/>
</dbReference>
<dbReference type="Gene3D" id="2.60.40.1910">
    <property type="match status" value="1"/>
</dbReference>
<evidence type="ECO:0000259" key="22">
    <source>
        <dbReference type="Pfam" id="PF01433"/>
    </source>
</evidence>
<keyword evidence="11 20" id="KW-0378">Hydrolase</keyword>
<sequence>MHLGYLAILSTLALLQGRSTESRLPRWVVPLQYRLDIVTRINQPYQPFGGTATIELRSERATKSLVLNSRGLEIGKRRVVTLVAKGGKGVTITKILLDNKSSRVTVYLKNALTINTTYQLKVDFTSVLRRDNTGFYSSSYVDHNTTLAQWMAATQFEPNHAREAFPCFDDPIFRTPFKINLAHPHQYRALSNMPVRRTIRHASLKDYVWTQFLESQPMQTYLVAFAISKFERPGFTSNARPGCPISTWARPDALSQTEFANTVVAPLLSFYERLFNSTFRQKKIDQMALPDFAFGAKENCGLPTFSEESILYDSQRSSMADQQGVARAVAVTVVHQWFGNLVSVEWWHEIWLKNAFALFLSRFGVEDLRPEWAYQERHALKLYLKVLEFDAHQNTELVTTVVPDEAHIWAAYSEMKVQKATVLLDMLRRVMGDEAWQMALRRFLVIYANRSATTSDFWDVLQLQVDRNGRLGKGLNITRLMESWLQQPGYPLLTVTRNYDDQSAVVRQQRFFINPQAGQRATKATCWWVPLSYGCPQCPQSNATTSIPWLTCTISQRSSQATPVRLEKLMAGPSDWLLLNVQHSAPLRVNYDLHNWQLLNETLSDPVKFRLIHRVNRAQLVDDLFSLAWSGVMEYPMALGILGYLRHEDEYVVWAATKDNFERINNVAKKSHSYRIYKTFMRILLERQFEKVISSKSLGNMTHRPMILRLACQYELPACLNLARQEFAKGTPAKAGWMTIREREMVFCTAVKFGTESDRDTVEAMYQRSNFAAEQESLLTALACSRNTFALERVLKWTFESVGVRKHNARRTFKAVVSNTVGYRLAKKYVSANMQLIRNYCSNSTNKVVDLMRPLVECLSTSRELNFFSKFFKTILRDMDGMERLIKILMERGSDNIHWERTKFRPMMMAIRDIILWRSPRNSPAKVQSDVNQNNFLH</sequence>